<reference evidence="3" key="1">
    <citation type="journal article" date="2019" name="Int. J. Syst. Evol. Microbiol.">
        <title>The Global Catalogue of Microorganisms (GCM) 10K type strain sequencing project: providing services to taxonomists for standard genome sequencing and annotation.</title>
        <authorList>
            <consortium name="The Broad Institute Genomics Platform"/>
            <consortium name="The Broad Institute Genome Sequencing Center for Infectious Disease"/>
            <person name="Wu L."/>
            <person name="Ma J."/>
        </authorList>
    </citation>
    <scope>NUCLEOTIDE SEQUENCE [LARGE SCALE GENOMIC DNA]</scope>
    <source>
        <strain evidence="3">JCM 13249</strain>
    </source>
</reference>
<name>A0ABN2K5E3_9ACTN</name>
<keyword evidence="1" id="KW-0732">Signal</keyword>
<feature type="chain" id="PRO_5047518059" evidence="1">
    <location>
        <begin position="31"/>
        <end position="231"/>
    </location>
</feature>
<sequence>MTNITRLVVQAAVAGGLAAALIVPAGPALAAPDNLDKHRAQVTERIDERLESLGRSARQVADAKHLTHRHKAALTALVSHERTLLTRLRARVAAERTNRGLRAAAADLVERRDAFSAVRPRIRAVIAADTDTATAASLMEVRGRFVGRVANATAAGANTRAAEGQLRTLRISVTRAQRLLAGKADAVIAAAPAAVERIARVITTAHEHIRQALTAARGVREFLEAHERRRG</sequence>
<protein>
    <submittedName>
        <fullName evidence="2">Uncharacterized protein</fullName>
    </submittedName>
</protein>
<evidence type="ECO:0000313" key="2">
    <source>
        <dbReference type="EMBL" id="GAA1748447.1"/>
    </source>
</evidence>
<dbReference type="Proteomes" id="UP001500655">
    <property type="component" value="Unassembled WGS sequence"/>
</dbReference>
<evidence type="ECO:0000313" key="3">
    <source>
        <dbReference type="Proteomes" id="UP001500655"/>
    </source>
</evidence>
<comment type="caution">
    <text evidence="2">The sequence shown here is derived from an EMBL/GenBank/DDBJ whole genome shotgun (WGS) entry which is preliminary data.</text>
</comment>
<proteinExistence type="predicted"/>
<dbReference type="EMBL" id="BAAALS010000007">
    <property type="protein sequence ID" value="GAA1748447.1"/>
    <property type="molecule type" value="Genomic_DNA"/>
</dbReference>
<dbReference type="RefSeq" id="WP_344079124.1">
    <property type="nucleotide sequence ID" value="NZ_BAAALS010000007.1"/>
</dbReference>
<accession>A0ABN2K5E3</accession>
<organism evidence="2 3">
    <name type="scientific">Luedemannella helvata</name>
    <dbReference type="NCBI Taxonomy" id="349315"/>
    <lineage>
        <taxon>Bacteria</taxon>
        <taxon>Bacillati</taxon>
        <taxon>Actinomycetota</taxon>
        <taxon>Actinomycetes</taxon>
        <taxon>Micromonosporales</taxon>
        <taxon>Micromonosporaceae</taxon>
        <taxon>Luedemannella</taxon>
    </lineage>
</organism>
<feature type="signal peptide" evidence="1">
    <location>
        <begin position="1"/>
        <end position="30"/>
    </location>
</feature>
<gene>
    <name evidence="2" type="ORF">GCM10009681_19640</name>
</gene>
<keyword evidence="3" id="KW-1185">Reference proteome</keyword>
<evidence type="ECO:0000256" key="1">
    <source>
        <dbReference type="SAM" id="SignalP"/>
    </source>
</evidence>